<dbReference type="PANTHER" id="PTHR30546">
    <property type="entry name" value="FLAVODOXIN-RELATED PROTEIN WRBA-RELATED"/>
    <property type="match status" value="1"/>
</dbReference>
<dbReference type="GO" id="GO:0016020">
    <property type="term" value="C:membrane"/>
    <property type="evidence" value="ECO:0007669"/>
    <property type="project" value="TreeGrafter"/>
</dbReference>
<sequence>MTLPGITMHKTKVLIVFYSRNSSTEMLAKAVAEGALAAGAEVRMRRVREVVGPEVMRQAPGWLENATEMNAKYEAPTEADAEWADAIVFGTPTRFGSISAELKAFIDGLGGLWFAGKLNGKVGSVFGSTSSRHGGNEATLLATYAPMAHLGLIIVPLGYADAAMFKAGTPYGATHVSHRDAVKPDDDHLAVARFQGLRVTTVARALHAQPQPVAA</sequence>
<comment type="similarity">
    <text evidence="1">Belongs to the WrbA family.</text>
</comment>
<evidence type="ECO:0000259" key="5">
    <source>
        <dbReference type="PROSITE" id="PS50902"/>
    </source>
</evidence>
<dbReference type="EMBL" id="CAJPUY010000016">
    <property type="protein sequence ID" value="CAG2150926.1"/>
    <property type="molecule type" value="Genomic_DNA"/>
</dbReference>
<dbReference type="AlphaFoldDB" id="A0A916IYF0"/>
<dbReference type="InterPro" id="IPR008254">
    <property type="entry name" value="Flavodoxin/NO_synth"/>
</dbReference>
<organism evidence="6 7">
    <name type="scientific">Cupriavidus yeoncheonensis</name>
    <dbReference type="NCBI Taxonomy" id="1462994"/>
    <lineage>
        <taxon>Bacteria</taxon>
        <taxon>Pseudomonadati</taxon>
        <taxon>Pseudomonadota</taxon>
        <taxon>Betaproteobacteria</taxon>
        <taxon>Burkholderiales</taxon>
        <taxon>Burkholderiaceae</taxon>
        <taxon>Cupriavidus</taxon>
    </lineage>
</organism>
<evidence type="ECO:0000256" key="4">
    <source>
        <dbReference type="ARBA" id="ARBA00029652"/>
    </source>
</evidence>
<evidence type="ECO:0000313" key="6">
    <source>
        <dbReference type="EMBL" id="CAG2150926.1"/>
    </source>
</evidence>
<dbReference type="NCBIfam" id="NF002999">
    <property type="entry name" value="PRK03767.1"/>
    <property type="match status" value="1"/>
</dbReference>
<dbReference type="NCBIfam" id="TIGR01755">
    <property type="entry name" value="flav_wrbA"/>
    <property type="match status" value="1"/>
</dbReference>
<feature type="domain" description="Flavodoxin-like" evidence="5">
    <location>
        <begin position="13"/>
        <end position="199"/>
    </location>
</feature>
<dbReference type="PROSITE" id="PS50902">
    <property type="entry name" value="FLAVODOXIN_LIKE"/>
    <property type="match status" value="1"/>
</dbReference>
<evidence type="ECO:0000313" key="7">
    <source>
        <dbReference type="Proteomes" id="UP000672934"/>
    </source>
</evidence>
<keyword evidence="6" id="KW-0560">Oxidoreductase</keyword>
<evidence type="ECO:0000256" key="1">
    <source>
        <dbReference type="ARBA" id="ARBA00006961"/>
    </source>
</evidence>
<dbReference type="Proteomes" id="UP000672934">
    <property type="component" value="Unassembled WGS sequence"/>
</dbReference>
<dbReference type="InterPro" id="IPR029039">
    <property type="entry name" value="Flavoprotein-like_sf"/>
</dbReference>
<protein>
    <recommendedName>
        <fullName evidence="4">Flavoprotein WrbA</fullName>
    </recommendedName>
</protein>
<dbReference type="SUPFAM" id="SSF52218">
    <property type="entry name" value="Flavoproteins"/>
    <property type="match status" value="1"/>
</dbReference>
<proteinExistence type="inferred from homology"/>
<keyword evidence="3" id="KW-0288">FMN</keyword>
<evidence type="ECO:0000256" key="3">
    <source>
        <dbReference type="ARBA" id="ARBA00022643"/>
    </source>
</evidence>
<dbReference type="Pfam" id="PF03358">
    <property type="entry name" value="FMN_red"/>
    <property type="match status" value="1"/>
</dbReference>
<evidence type="ECO:0000256" key="2">
    <source>
        <dbReference type="ARBA" id="ARBA00022630"/>
    </source>
</evidence>
<comment type="caution">
    <text evidence="6">The sequence shown here is derived from an EMBL/GenBank/DDBJ whole genome shotgun (WGS) entry which is preliminary data.</text>
</comment>
<name>A0A916IYF0_9BURK</name>
<accession>A0A916IYF0</accession>
<keyword evidence="2" id="KW-0285">Flavoprotein</keyword>
<dbReference type="GO" id="GO:0010181">
    <property type="term" value="F:FMN binding"/>
    <property type="evidence" value="ECO:0007669"/>
    <property type="project" value="InterPro"/>
</dbReference>
<dbReference type="FunFam" id="3.40.50.360:FF:000001">
    <property type="entry name" value="NAD(P)H dehydrogenase (Quinone) FQR1-like"/>
    <property type="match status" value="1"/>
</dbReference>
<dbReference type="InterPro" id="IPR010089">
    <property type="entry name" value="Flavoprotein_WrbA-like"/>
</dbReference>
<dbReference type="Gene3D" id="3.40.50.360">
    <property type="match status" value="1"/>
</dbReference>
<reference evidence="6" key="1">
    <citation type="submission" date="2021-03" db="EMBL/GenBank/DDBJ databases">
        <authorList>
            <person name="Peeters C."/>
        </authorList>
    </citation>
    <scope>NUCLEOTIDE SEQUENCE</scope>
    <source>
        <strain evidence="6">LMG 31506</strain>
    </source>
</reference>
<dbReference type="InterPro" id="IPR005025">
    <property type="entry name" value="FMN_Rdtase-like_dom"/>
</dbReference>
<dbReference type="PANTHER" id="PTHR30546:SF23">
    <property type="entry name" value="FLAVOPROTEIN-LIKE PROTEIN YCP4-RELATED"/>
    <property type="match status" value="1"/>
</dbReference>
<keyword evidence="7" id="KW-1185">Reference proteome</keyword>
<dbReference type="GO" id="GO:0003955">
    <property type="term" value="F:NAD(P)H dehydrogenase (quinone) activity"/>
    <property type="evidence" value="ECO:0007669"/>
    <property type="project" value="InterPro"/>
</dbReference>
<gene>
    <name evidence="6" type="primary">wrbA</name>
    <name evidence="6" type="ORF">LMG31506_04328</name>
</gene>